<keyword evidence="8" id="KW-1185">Reference proteome</keyword>
<dbReference type="InterPro" id="IPR050072">
    <property type="entry name" value="Peptidase_M20A"/>
</dbReference>
<dbReference type="NCBIfam" id="NF005913">
    <property type="entry name" value="PRK07906.1"/>
    <property type="match status" value="1"/>
</dbReference>
<dbReference type="Gene3D" id="3.40.630.10">
    <property type="entry name" value="Zn peptidases"/>
    <property type="match status" value="1"/>
</dbReference>
<accession>A0ABV5YJA7</accession>
<dbReference type="Gene3D" id="1.10.150.900">
    <property type="match status" value="1"/>
</dbReference>
<dbReference type="RefSeq" id="WP_378205994.1">
    <property type="nucleotide sequence ID" value="NZ_JBHLZP010000179.1"/>
</dbReference>
<dbReference type="Pfam" id="PF07687">
    <property type="entry name" value="M20_dimer"/>
    <property type="match status" value="1"/>
</dbReference>
<evidence type="ECO:0000313" key="8">
    <source>
        <dbReference type="Proteomes" id="UP001589627"/>
    </source>
</evidence>
<dbReference type="EMBL" id="JBHLZP010000179">
    <property type="protein sequence ID" value="MFB9835116.1"/>
    <property type="molecule type" value="Genomic_DNA"/>
</dbReference>
<dbReference type="InterPro" id="IPR001261">
    <property type="entry name" value="ArgE/DapE_CS"/>
</dbReference>
<dbReference type="SUPFAM" id="SSF55031">
    <property type="entry name" value="Bacterial exopeptidase dimerisation domain"/>
    <property type="match status" value="1"/>
</dbReference>
<dbReference type="Gene3D" id="3.30.70.360">
    <property type="match status" value="1"/>
</dbReference>
<keyword evidence="3" id="KW-0479">Metal-binding</keyword>
<evidence type="ECO:0000256" key="3">
    <source>
        <dbReference type="ARBA" id="ARBA00022723"/>
    </source>
</evidence>
<evidence type="ECO:0000256" key="1">
    <source>
        <dbReference type="ARBA" id="ARBA00001947"/>
    </source>
</evidence>
<dbReference type="PANTHER" id="PTHR43808:SF8">
    <property type="entry name" value="PEPTIDASE M20 DIMERISATION DOMAIN-CONTAINING PROTEIN"/>
    <property type="match status" value="1"/>
</dbReference>
<comment type="cofactor">
    <cofactor evidence="1">
        <name>Zn(2+)</name>
        <dbReference type="ChEBI" id="CHEBI:29105"/>
    </cofactor>
</comment>
<sequence length="445" mass="46801">MVTGPGETRAADVVEICSRLVSIDTSNYGRAGSNGERAAADYVLGLLRDAGYDPLLLESAPTRANVVLRVPGSTPGLPALLVHGHLDVVPAEPADWTVDPFAGLVADGYVWGRGATDMKDMVAMTLATLLDWAAMGARPRRDIVVAFVADEEEDGEFGAEWLVAEHPGLFDGVRAAIGEAGGVPEEAYAADGSALRFYPVAVAERGSLHLSVSARGTAGHGSRRNDDNAVERLVSGLDRLSRHRWPIALTPPARAFLEQTGAALGVAMDLDSESGIESALDRIGGLRAYVEPALRCSANLTVLSAGYKVNVVPGLARAEIDVRSLPGTDARMLAVIDELLGDSIERDFLSNRPALSAPMDSEWYDAIQRSLHKADPGAIVVPYCMGGGTDAKPFATLGIAGYGFSPLGVDPDGRVPSGMHGVDERVPVAALEAGRRVLSDFLTTV</sequence>
<protein>
    <submittedName>
        <fullName evidence="7">M20/M25/M40 family metallo-hydrolase</fullName>
    </submittedName>
</protein>
<dbReference type="Pfam" id="PF01546">
    <property type="entry name" value="Peptidase_M20"/>
    <property type="match status" value="1"/>
</dbReference>
<dbReference type="SUPFAM" id="SSF53187">
    <property type="entry name" value="Zn-dependent exopeptidases"/>
    <property type="match status" value="1"/>
</dbReference>
<proteinExistence type="inferred from homology"/>
<evidence type="ECO:0000256" key="5">
    <source>
        <dbReference type="ARBA" id="ARBA00022833"/>
    </source>
</evidence>
<evidence type="ECO:0000313" key="7">
    <source>
        <dbReference type="EMBL" id="MFB9835116.1"/>
    </source>
</evidence>
<dbReference type="PANTHER" id="PTHR43808">
    <property type="entry name" value="ACETYLORNITHINE DEACETYLASE"/>
    <property type="match status" value="1"/>
</dbReference>
<comment type="similarity">
    <text evidence="2">Belongs to the peptidase M20A family.</text>
</comment>
<dbReference type="InterPro" id="IPR036264">
    <property type="entry name" value="Bact_exopeptidase_dim_dom"/>
</dbReference>
<gene>
    <name evidence="7" type="ORF">ACFFNX_23315</name>
</gene>
<name>A0ABV5YJA7_9ACTN</name>
<dbReference type="Proteomes" id="UP001589627">
    <property type="component" value="Unassembled WGS sequence"/>
</dbReference>
<feature type="domain" description="Peptidase M20 dimerisation" evidence="6">
    <location>
        <begin position="202"/>
        <end position="331"/>
    </location>
</feature>
<comment type="caution">
    <text evidence="7">The sequence shown here is derived from an EMBL/GenBank/DDBJ whole genome shotgun (WGS) entry which is preliminary data.</text>
</comment>
<evidence type="ECO:0000256" key="4">
    <source>
        <dbReference type="ARBA" id="ARBA00022801"/>
    </source>
</evidence>
<dbReference type="InterPro" id="IPR011650">
    <property type="entry name" value="Peptidase_M20_dimer"/>
</dbReference>
<organism evidence="7 8">
    <name type="scientific">Actinoallomurus acaciae</name>
    <dbReference type="NCBI Taxonomy" id="502577"/>
    <lineage>
        <taxon>Bacteria</taxon>
        <taxon>Bacillati</taxon>
        <taxon>Actinomycetota</taxon>
        <taxon>Actinomycetes</taxon>
        <taxon>Streptosporangiales</taxon>
        <taxon>Thermomonosporaceae</taxon>
        <taxon>Actinoallomurus</taxon>
    </lineage>
</organism>
<keyword evidence="4" id="KW-0378">Hydrolase</keyword>
<evidence type="ECO:0000259" key="6">
    <source>
        <dbReference type="Pfam" id="PF07687"/>
    </source>
</evidence>
<dbReference type="PROSITE" id="PS00758">
    <property type="entry name" value="ARGE_DAPE_CPG2_1"/>
    <property type="match status" value="1"/>
</dbReference>
<reference evidence="7 8" key="1">
    <citation type="submission" date="2024-09" db="EMBL/GenBank/DDBJ databases">
        <authorList>
            <person name="Sun Q."/>
            <person name="Mori K."/>
        </authorList>
    </citation>
    <scope>NUCLEOTIDE SEQUENCE [LARGE SCALE GENOMIC DNA]</scope>
    <source>
        <strain evidence="7 8">TBRC 0563</strain>
    </source>
</reference>
<keyword evidence="5" id="KW-0862">Zinc</keyword>
<evidence type="ECO:0000256" key="2">
    <source>
        <dbReference type="ARBA" id="ARBA00006247"/>
    </source>
</evidence>
<dbReference type="InterPro" id="IPR002933">
    <property type="entry name" value="Peptidase_M20"/>
</dbReference>